<accession>A0A3N4JER7</accession>
<dbReference type="PANTHER" id="PTHR13593">
    <property type="match status" value="1"/>
</dbReference>
<evidence type="ECO:0008006" key="3">
    <source>
        <dbReference type="Google" id="ProtNLM"/>
    </source>
</evidence>
<name>A0A3N4JER7_9PEZI</name>
<dbReference type="Gene3D" id="3.20.20.190">
    <property type="entry name" value="Phosphatidylinositol (PI) phosphodiesterase"/>
    <property type="match status" value="1"/>
</dbReference>
<dbReference type="InterPro" id="IPR051057">
    <property type="entry name" value="PI-PLC_domain"/>
</dbReference>
<evidence type="ECO:0000313" key="1">
    <source>
        <dbReference type="EMBL" id="RPA95777.1"/>
    </source>
</evidence>
<protein>
    <recommendedName>
        <fullName evidence="3">PLC-like phosphodiesterase</fullName>
    </recommendedName>
</protein>
<gene>
    <name evidence="1" type="ORF">L873DRAFT_1696597</name>
</gene>
<sequence length="368" mass="40763">AYNAKACNNFVELCNKQWSSIVHLGAHDSPFVRTKENGFSVSGNQYFGVKVQLDAGIRLLQGQIHDEDDKVMLCHSSCKLFDGGLLENYLQKVREWMDQHTSEVVTILLVNNDKIPAKTIKEAFDKADLTRLTYTPPTQPALSPTGWPTLQQLITAQRRIIAFTSTSADVKDVPWLLDEFSYVFETPFEVTDPAKFTCAAHRPGSVGGPDKLPQALQTRMPFMNRFLYANVFDSKLGKWVSGGEAYKPNDTYVGTLNGDKAGMPGNLKQGLTQCITEYKRVGGFVLVDFFNEGSPIKTLDAVNGVSNPINRIDPPPTPDQKVKDGTFKQLANDVKGGKEDAVVNRLATGGTNLLKKTGLKRRLMPWYA</sequence>
<feature type="non-terminal residue" evidence="1">
    <location>
        <position position="1"/>
    </location>
</feature>
<dbReference type="GO" id="GO:0006629">
    <property type="term" value="P:lipid metabolic process"/>
    <property type="evidence" value="ECO:0007669"/>
    <property type="project" value="InterPro"/>
</dbReference>
<dbReference type="STRING" id="1336337.A0A3N4JER7"/>
<dbReference type="GO" id="GO:0008081">
    <property type="term" value="F:phosphoric diester hydrolase activity"/>
    <property type="evidence" value="ECO:0007669"/>
    <property type="project" value="InterPro"/>
</dbReference>
<dbReference type="InterPro" id="IPR017946">
    <property type="entry name" value="PLC-like_Pdiesterase_TIM-brl"/>
</dbReference>
<dbReference type="PANTHER" id="PTHR13593:SF80">
    <property type="entry name" value="PLC-LIKE PHOSPHODIESTERASE"/>
    <property type="match status" value="1"/>
</dbReference>
<dbReference type="OrthoDB" id="7984201at2759"/>
<evidence type="ECO:0000313" key="2">
    <source>
        <dbReference type="Proteomes" id="UP000276215"/>
    </source>
</evidence>
<organism evidence="1 2">
    <name type="scientific">Choiromyces venosus 120613-1</name>
    <dbReference type="NCBI Taxonomy" id="1336337"/>
    <lineage>
        <taxon>Eukaryota</taxon>
        <taxon>Fungi</taxon>
        <taxon>Dikarya</taxon>
        <taxon>Ascomycota</taxon>
        <taxon>Pezizomycotina</taxon>
        <taxon>Pezizomycetes</taxon>
        <taxon>Pezizales</taxon>
        <taxon>Tuberaceae</taxon>
        <taxon>Choiromyces</taxon>
    </lineage>
</organism>
<dbReference type="EMBL" id="ML120421">
    <property type="protein sequence ID" value="RPA95777.1"/>
    <property type="molecule type" value="Genomic_DNA"/>
</dbReference>
<keyword evidence="2" id="KW-1185">Reference proteome</keyword>
<dbReference type="SUPFAM" id="SSF51695">
    <property type="entry name" value="PLC-like phosphodiesterases"/>
    <property type="match status" value="1"/>
</dbReference>
<proteinExistence type="predicted"/>
<dbReference type="Pfam" id="PF26146">
    <property type="entry name" value="PI-PLC_X"/>
    <property type="match status" value="1"/>
</dbReference>
<reference evidence="1 2" key="1">
    <citation type="journal article" date="2018" name="Nat. Ecol. Evol.">
        <title>Pezizomycetes genomes reveal the molecular basis of ectomycorrhizal truffle lifestyle.</title>
        <authorList>
            <person name="Murat C."/>
            <person name="Payen T."/>
            <person name="Noel B."/>
            <person name="Kuo A."/>
            <person name="Morin E."/>
            <person name="Chen J."/>
            <person name="Kohler A."/>
            <person name="Krizsan K."/>
            <person name="Balestrini R."/>
            <person name="Da Silva C."/>
            <person name="Montanini B."/>
            <person name="Hainaut M."/>
            <person name="Levati E."/>
            <person name="Barry K.W."/>
            <person name="Belfiori B."/>
            <person name="Cichocki N."/>
            <person name="Clum A."/>
            <person name="Dockter R.B."/>
            <person name="Fauchery L."/>
            <person name="Guy J."/>
            <person name="Iotti M."/>
            <person name="Le Tacon F."/>
            <person name="Lindquist E.A."/>
            <person name="Lipzen A."/>
            <person name="Malagnac F."/>
            <person name="Mello A."/>
            <person name="Molinier V."/>
            <person name="Miyauchi S."/>
            <person name="Poulain J."/>
            <person name="Riccioni C."/>
            <person name="Rubini A."/>
            <person name="Sitrit Y."/>
            <person name="Splivallo R."/>
            <person name="Traeger S."/>
            <person name="Wang M."/>
            <person name="Zifcakova L."/>
            <person name="Wipf D."/>
            <person name="Zambonelli A."/>
            <person name="Paolocci F."/>
            <person name="Nowrousian M."/>
            <person name="Ottonello S."/>
            <person name="Baldrian P."/>
            <person name="Spatafora J.W."/>
            <person name="Henrissat B."/>
            <person name="Nagy L.G."/>
            <person name="Aury J.M."/>
            <person name="Wincker P."/>
            <person name="Grigoriev I.V."/>
            <person name="Bonfante P."/>
            <person name="Martin F.M."/>
        </authorList>
    </citation>
    <scope>NUCLEOTIDE SEQUENCE [LARGE SCALE GENOMIC DNA]</scope>
    <source>
        <strain evidence="1 2">120613-1</strain>
    </source>
</reference>
<dbReference type="Proteomes" id="UP000276215">
    <property type="component" value="Unassembled WGS sequence"/>
</dbReference>
<dbReference type="AlphaFoldDB" id="A0A3N4JER7"/>